<sequence length="29" mass="3401">MNNPLVHCIEHDTHGTCEYTNMHFKTVMP</sequence>
<accession>A0A0A8Y4X5</accession>
<proteinExistence type="predicted"/>
<reference evidence="1" key="2">
    <citation type="journal article" date="2015" name="Data Brief">
        <title>Shoot transcriptome of the giant reed, Arundo donax.</title>
        <authorList>
            <person name="Barrero R.A."/>
            <person name="Guerrero F.D."/>
            <person name="Moolhuijzen P."/>
            <person name="Goolsby J.A."/>
            <person name="Tidwell J."/>
            <person name="Bellgard S.E."/>
            <person name="Bellgard M.I."/>
        </authorList>
    </citation>
    <scope>NUCLEOTIDE SEQUENCE</scope>
    <source>
        <tissue evidence="1">Shoot tissue taken approximately 20 cm above the soil surface</tissue>
    </source>
</reference>
<dbReference type="EMBL" id="GBRH01278838">
    <property type="protein sequence ID" value="JAD19057.1"/>
    <property type="molecule type" value="Transcribed_RNA"/>
</dbReference>
<organism evidence="1">
    <name type="scientific">Arundo donax</name>
    <name type="common">Giant reed</name>
    <name type="synonym">Donax arundinaceus</name>
    <dbReference type="NCBI Taxonomy" id="35708"/>
    <lineage>
        <taxon>Eukaryota</taxon>
        <taxon>Viridiplantae</taxon>
        <taxon>Streptophyta</taxon>
        <taxon>Embryophyta</taxon>
        <taxon>Tracheophyta</taxon>
        <taxon>Spermatophyta</taxon>
        <taxon>Magnoliopsida</taxon>
        <taxon>Liliopsida</taxon>
        <taxon>Poales</taxon>
        <taxon>Poaceae</taxon>
        <taxon>PACMAD clade</taxon>
        <taxon>Arundinoideae</taxon>
        <taxon>Arundineae</taxon>
        <taxon>Arundo</taxon>
    </lineage>
</organism>
<protein>
    <submittedName>
        <fullName evidence="1">Uncharacterized protein</fullName>
    </submittedName>
</protein>
<dbReference type="AlphaFoldDB" id="A0A0A8Y4X5"/>
<reference evidence="1" key="1">
    <citation type="submission" date="2014-09" db="EMBL/GenBank/DDBJ databases">
        <authorList>
            <person name="Magalhaes I.L.F."/>
            <person name="Oliveira U."/>
            <person name="Santos F.R."/>
            <person name="Vidigal T.H.D.A."/>
            <person name="Brescovit A.D."/>
            <person name="Santos A.J."/>
        </authorList>
    </citation>
    <scope>NUCLEOTIDE SEQUENCE</scope>
    <source>
        <tissue evidence="1">Shoot tissue taken approximately 20 cm above the soil surface</tissue>
    </source>
</reference>
<evidence type="ECO:0000313" key="1">
    <source>
        <dbReference type="EMBL" id="JAD19057.1"/>
    </source>
</evidence>
<name>A0A0A8Y4X5_ARUDO</name>